<sequence length="194" mass="20712">MIFLLVPTCYLLGSIPFSFIIAKIWGVDLRRVGSGNIGATNVLRSAGLMPGVLAFFFDFAKGWGAVLLGSLVSGDPLTIILLGSAALLGHTFPVFLKFRGGKGAATGFGILAGITPDVFGLALLLVAIIIYATRYVSLASIITPWFTALLMYLMGKPAPYLYLTVAAAIFILVRHLPNIKRLINGTEPRIGENK</sequence>
<comment type="caution">
    <text evidence="11">The sequence shown here is derived from an EMBL/GenBank/DDBJ whole genome shotgun (WGS) entry which is preliminary data.</text>
</comment>
<dbReference type="Pfam" id="PF02660">
    <property type="entry name" value="G3P_acyltransf"/>
    <property type="match status" value="1"/>
</dbReference>
<evidence type="ECO:0000256" key="4">
    <source>
        <dbReference type="ARBA" id="ARBA00022692"/>
    </source>
</evidence>
<accession>A0A1F4T5W1</accession>
<evidence type="ECO:0000256" key="8">
    <source>
        <dbReference type="ARBA" id="ARBA00023209"/>
    </source>
</evidence>
<dbReference type="UniPathway" id="UPA00085"/>
<dbReference type="InterPro" id="IPR003811">
    <property type="entry name" value="G3P_acylTferase_PlsY"/>
</dbReference>
<evidence type="ECO:0000256" key="5">
    <source>
        <dbReference type="ARBA" id="ARBA00022989"/>
    </source>
</evidence>
<dbReference type="EMBL" id="MEUG01000001">
    <property type="protein sequence ID" value="OGC28201.1"/>
    <property type="molecule type" value="Genomic_DNA"/>
</dbReference>
<keyword evidence="9 10" id="KW-1208">Phospholipid metabolism</keyword>
<evidence type="ECO:0000256" key="6">
    <source>
        <dbReference type="ARBA" id="ARBA00023098"/>
    </source>
</evidence>
<dbReference type="NCBIfam" id="TIGR00023">
    <property type="entry name" value="glycerol-3-phosphate 1-O-acyltransferase PlsY"/>
    <property type="match status" value="1"/>
</dbReference>
<keyword evidence="5 10" id="KW-1133">Transmembrane helix</keyword>
<evidence type="ECO:0000256" key="3">
    <source>
        <dbReference type="ARBA" id="ARBA00022679"/>
    </source>
</evidence>
<keyword evidence="7 10" id="KW-0472">Membrane</keyword>
<evidence type="ECO:0000256" key="10">
    <source>
        <dbReference type="HAMAP-Rule" id="MF_01043"/>
    </source>
</evidence>
<evidence type="ECO:0000256" key="1">
    <source>
        <dbReference type="ARBA" id="ARBA00022475"/>
    </source>
</evidence>
<name>A0A1F4T5W1_UNCSA</name>
<comment type="pathway">
    <text evidence="10">Lipid metabolism; phospholipid metabolism.</text>
</comment>
<gene>
    <name evidence="10" type="primary">plsY</name>
    <name evidence="11" type="ORF">A3K49_04360</name>
</gene>
<dbReference type="PANTHER" id="PTHR30309">
    <property type="entry name" value="INNER MEMBRANE PROTEIN YGIH"/>
    <property type="match status" value="1"/>
</dbReference>
<protein>
    <recommendedName>
        <fullName evidence="10">Glycerol-3-phosphate acyltransferase</fullName>
    </recommendedName>
    <alternativeName>
        <fullName evidence="10">Acyl-PO4 G3P acyltransferase</fullName>
    </alternativeName>
    <alternativeName>
        <fullName evidence="10">Acyl-phosphate--glycerol-3-phosphate acyltransferase</fullName>
    </alternativeName>
    <alternativeName>
        <fullName evidence="10">G3P acyltransferase</fullName>
        <shortName evidence="10">GPAT</shortName>
        <ecNumber evidence="10">2.3.1.275</ecNumber>
    </alternativeName>
    <alternativeName>
        <fullName evidence="10">Lysophosphatidic acid synthase</fullName>
        <shortName evidence="10">LPA synthase</shortName>
    </alternativeName>
</protein>
<keyword evidence="8 10" id="KW-0594">Phospholipid biosynthesis</keyword>
<dbReference type="AlphaFoldDB" id="A0A1F4T5W1"/>
<dbReference type="GO" id="GO:0005886">
    <property type="term" value="C:plasma membrane"/>
    <property type="evidence" value="ECO:0007669"/>
    <property type="project" value="UniProtKB-SubCell"/>
</dbReference>
<keyword evidence="4 10" id="KW-0812">Transmembrane</keyword>
<evidence type="ECO:0000313" key="12">
    <source>
        <dbReference type="Proteomes" id="UP000178602"/>
    </source>
</evidence>
<reference evidence="11 12" key="1">
    <citation type="journal article" date="2016" name="Nat. Commun.">
        <title>Thousands of microbial genomes shed light on interconnected biogeochemical processes in an aquifer system.</title>
        <authorList>
            <person name="Anantharaman K."/>
            <person name="Brown C.T."/>
            <person name="Hug L.A."/>
            <person name="Sharon I."/>
            <person name="Castelle C.J."/>
            <person name="Probst A.J."/>
            <person name="Thomas B.C."/>
            <person name="Singh A."/>
            <person name="Wilkins M.J."/>
            <person name="Karaoz U."/>
            <person name="Brodie E.L."/>
            <person name="Williams K.H."/>
            <person name="Hubbard S.S."/>
            <person name="Banfield J.F."/>
        </authorList>
    </citation>
    <scope>NUCLEOTIDE SEQUENCE [LARGE SCALE GENOMIC DNA]</scope>
</reference>
<dbReference type="HAMAP" id="MF_01043">
    <property type="entry name" value="PlsY"/>
    <property type="match status" value="1"/>
</dbReference>
<feature type="transmembrane region" description="Helical" evidence="10">
    <location>
        <begin position="77"/>
        <end position="96"/>
    </location>
</feature>
<feature type="transmembrane region" description="Helical" evidence="10">
    <location>
        <begin position="37"/>
        <end position="57"/>
    </location>
</feature>
<comment type="function">
    <text evidence="10">Catalyzes the transfer of an acyl group from acyl-phosphate (acyl-PO(4)) to glycerol-3-phosphate (G3P) to form lysophosphatidic acid (LPA). This enzyme utilizes acyl-phosphate as fatty acyl donor, but not acyl-CoA or acyl-ACP.</text>
</comment>
<evidence type="ECO:0000256" key="9">
    <source>
        <dbReference type="ARBA" id="ARBA00023264"/>
    </source>
</evidence>
<feature type="transmembrane region" description="Helical" evidence="10">
    <location>
        <begin position="108"/>
        <end position="129"/>
    </location>
</feature>
<feature type="transmembrane region" description="Helical" evidence="10">
    <location>
        <begin position="135"/>
        <end position="153"/>
    </location>
</feature>
<keyword evidence="1 10" id="KW-1003">Cell membrane</keyword>
<keyword evidence="6 10" id="KW-0443">Lipid metabolism</keyword>
<evidence type="ECO:0000256" key="2">
    <source>
        <dbReference type="ARBA" id="ARBA00022516"/>
    </source>
</evidence>
<dbReference type="GO" id="GO:0008654">
    <property type="term" value="P:phospholipid biosynthetic process"/>
    <property type="evidence" value="ECO:0007669"/>
    <property type="project" value="UniProtKB-UniRule"/>
</dbReference>
<organism evidence="11 12">
    <name type="scientific">candidate division WOR-1 bacterium RIFOXYC12_FULL_54_18</name>
    <dbReference type="NCBI Taxonomy" id="1802584"/>
    <lineage>
        <taxon>Bacteria</taxon>
        <taxon>Bacillati</taxon>
        <taxon>Saganbacteria</taxon>
    </lineage>
</organism>
<comment type="subunit">
    <text evidence="10">Probably interacts with PlsX.</text>
</comment>
<evidence type="ECO:0000313" key="11">
    <source>
        <dbReference type="EMBL" id="OGC28201.1"/>
    </source>
</evidence>
<feature type="transmembrane region" description="Helical" evidence="10">
    <location>
        <begin position="6"/>
        <end position="25"/>
    </location>
</feature>
<evidence type="ECO:0000256" key="7">
    <source>
        <dbReference type="ARBA" id="ARBA00023136"/>
    </source>
</evidence>
<dbReference type="GO" id="GO:0043772">
    <property type="term" value="F:acyl-phosphate glycerol-3-phosphate acyltransferase activity"/>
    <property type="evidence" value="ECO:0007669"/>
    <property type="project" value="UniProtKB-UniRule"/>
</dbReference>
<proteinExistence type="inferred from homology"/>
<comment type="subcellular location">
    <subcellularLocation>
        <location evidence="10">Cell membrane</location>
        <topology evidence="10">Multi-pass membrane protein</topology>
    </subcellularLocation>
</comment>
<dbReference type="PANTHER" id="PTHR30309:SF0">
    <property type="entry name" value="GLYCEROL-3-PHOSPHATE ACYLTRANSFERASE-RELATED"/>
    <property type="match status" value="1"/>
</dbReference>
<keyword evidence="3 10" id="KW-0808">Transferase</keyword>
<dbReference type="Proteomes" id="UP000178602">
    <property type="component" value="Unassembled WGS sequence"/>
</dbReference>
<comment type="similarity">
    <text evidence="10">Belongs to the PlsY family.</text>
</comment>
<dbReference type="EC" id="2.3.1.275" evidence="10"/>
<keyword evidence="11" id="KW-0012">Acyltransferase</keyword>
<feature type="transmembrane region" description="Helical" evidence="10">
    <location>
        <begin position="160"/>
        <end position="177"/>
    </location>
</feature>
<keyword evidence="2 10" id="KW-0444">Lipid biosynthesis</keyword>
<dbReference type="SMART" id="SM01207">
    <property type="entry name" value="G3P_acyltransf"/>
    <property type="match status" value="1"/>
</dbReference>
<comment type="catalytic activity">
    <reaction evidence="10">
        <text>an acyl phosphate + sn-glycerol 3-phosphate = a 1-acyl-sn-glycero-3-phosphate + phosphate</text>
        <dbReference type="Rhea" id="RHEA:34075"/>
        <dbReference type="ChEBI" id="CHEBI:43474"/>
        <dbReference type="ChEBI" id="CHEBI:57597"/>
        <dbReference type="ChEBI" id="CHEBI:57970"/>
        <dbReference type="ChEBI" id="CHEBI:59918"/>
        <dbReference type="EC" id="2.3.1.275"/>
    </reaction>
</comment>